<name>A0A1J8Q885_9AGAM</name>
<protein>
    <submittedName>
        <fullName evidence="1">Uncharacterized protein</fullName>
    </submittedName>
</protein>
<dbReference type="OrthoDB" id="412814at2759"/>
<dbReference type="AlphaFoldDB" id="A0A1J8Q885"/>
<proteinExistence type="predicted"/>
<comment type="caution">
    <text evidence="1">The sequence shown here is derived from an EMBL/GenBank/DDBJ whole genome shotgun (WGS) entry which is preliminary data.</text>
</comment>
<dbReference type="EMBL" id="LVVM01006501">
    <property type="protein sequence ID" value="OJA07924.1"/>
    <property type="molecule type" value="Genomic_DNA"/>
</dbReference>
<evidence type="ECO:0000313" key="2">
    <source>
        <dbReference type="Proteomes" id="UP000183567"/>
    </source>
</evidence>
<accession>A0A1J8Q885</accession>
<organism evidence="1 2">
    <name type="scientific">Rhizopogon vesiculosus</name>
    <dbReference type="NCBI Taxonomy" id="180088"/>
    <lineage>
        <taxon>Eukaryota</taxon>
        <taxon>Fungi</taxon>
        <taxon>Dikarya</taxon>
        <taxon>Basidiomycota</taxon>
        <taxon>Agaricomycotina</taxon>
        <taxon>Agaricomycetes</taxon>
        <taxon>Agaricomycetidae</taxon>
        <taxon>Boletales</taxon>
        <taxon>Suillineae</taxon>
        <taxon>Rhizopogonaceae</taxon>
        <taxon>Rhizopogon</taxon>
    </lineage>
</organism>
<dbReference type="Proteomes" id="UP000183567">
    <property type="component" value="Unassembled WGS sequence"/>
</dbReference>
<gene>
    <name evidence="1" type="ORF">AZE42_03689</name>
</gene>
<reference evidence="1 2" key="1">
    <citation type="submission" date="2016-03" db="EMBL/GenBank/DDBJ databases">
        <title>Comparative genomics of the ectomycorrhizal sister species Rhizopogon vinicolor and Rhizopogon vesiculosus (Basidiomycota: Boletales) reveals a divergence of the mating type B locus.</title>
        <authorList>
            <person name="Mujic A.B."/>
            <person name="Kuo A."/>
            <person name="Tritt A."/>
            <person name="Lipzen A."/>
            <person name="Chen C."/>
            <person name="Johnson J."/>
            <person name="Sharma A."/>
            <person name="Barry K."/>
            <person name="Grigoriev I.V."/>
            <person name="Spatafora J.W."/>
        </authorList>
    </citation>
    <scope>NUCLEOTIDE SEQUENCE [LARGE SCALE GENOMIC DNA]</scope>
    <source>
        <strain evidence="1 2">AM-OR11-056</strain>
    </source>
</reference>
<sequence>MNTTLAVWGTSDSLRNRLSVVGDSDGHFARMAFMKITVYKSSHLTLTCAAVAELDVGRFFQSDARPAGSCTAALFLKVFIDGIEGKNGSGPLFIGLTLILPGAAHYGSSLLCRFKTKHSCDRCPNVCRLRILFNPPMQNINTAV</sequence>
<evidence type="ECO:0000313" key="1">
    <source>
        <dbReference type="EMBL" id="OJA07924.1"/>
    </source>
</evidence>
<keyword evidence="2" id="KW-1185">Reference proteome</keyword>